<name>A0A098LC57_9BACT</name>
<keyword evidence="1" id="KW-0732">Signal</keyword>
<feature type="signal peptide" evidence="1">
    <location>
        <begin position="1"/>
        <end position="21"/>
    </location>
</feature>
<dbReference type="PROSITE" id="PS51257">
    <property type="entry name" value="PROKAR_LIPOPROTEIN"/>
    <property type="match status" value="1"/>
</dbReference>
<evidence type="ECO:0000313" key="3">
    <source>
        <dbReference type="Proteomes" id="UP000030185"/>
    </source>
</evidence>
<feature type="chain" id="PRO_5001944900" evidence="1">
    <location>
        <begin position="22"/>
        <end position="271"/>
    </location>
</feature>
<gene>
    <name evidence="2" type="ORF">MYP_1255</name>
</gene>
<dbReference type="EMBL" id="BBLT01000002">
    <property type="protein sequence ID" value="GAL84027.1"/>
    <property type="molecule type" value="Genomic_DNA"/>
</dbReference>
<organism evidence="2 3">
    <name type="scientific">Sporocytophaga myxococcoides</name>
    <dbReference type="NCBI Taxonomy" id="153721"/>
    <lineage>
        <taxon>Bacteria</taxon>
        <taxon>Pseudomonadati</taxon>
        <taxon>Bacteroidota</taxon>
        <taxon>Cytophagia</taxon>
        <taxon>Cytophagales</taxon>
        <taxon>Cytophagaceae</taxon>
        <taxon>Sporocytophaga</taxon>
    </lineage>
</organism>
<evidence type="ECO:0000313" key="2">
    <source>
        <dbReference type="EMBL" id="GAL84027.1"/>
    </source>
</evidence>
<evidence type="ECO:0000256" key="1">
    <source>
        <dbReference type="SAM" id="SignalP"/>
    </source>
</evidence>
<dbReference type="OrthoDB" id="713689at2"/>
<keyword evidence="3" id="KW-1185">Reference proteome</keyword>
<dbReference type="Proteomes" id="UP000030185">
    <property type="component" value="Unassembled WGS sequence"/>
</dbReference>
<protein>
    <submittedName>
        <fullName evidence="2">Uncharacterized protein</fullName>
    </submittedName>
</protein>
<dbReference type="STRING" id="153721.MYP_1255"/>
<proteinExistence type="predicted"/>
<comment type="caution">
    <text evidence="2">The sequence shown here is derived from an EMBL/GenBank/DDBJ whole genome shotgun (WGS) entry which is preliminary data.</text>
</comment>
<sequence length="271" mass="29808">MKKARIIIVCLLSVIFFQSCKKDDPDPLITSVTPSVLTLNGNVGEVKTFYFNASSKDGLNRLVISYQEDGGLSKIIVDSLLHGVKNATYRMEYLIPDKQKDYTHLLMFRIIDNEGRDKTEARKLLVKAKAPLLTESSGAIIYSKASGNADAYDLVAMAAKFSGLSPDSLRDIQTFSLNDTSSVLSKSIISPAGGQFVLFNGFDYVNATAVSLQEAYRAGQKVDKISNLEQGQIILTRLGRESDSFYAAIKITDVIDLPGAKDDKIMFNVKR</sequence>
<reference evidence="2 3" key="1">
    <citation type="submission" date="2014-09" db="EMBL/GenBank/DDBJ databases">
        <title>Sporocytophaga myxococcoides PG-01 genome sequencing.</title>
        <authorList>
            <person name="Liu L."/>
            <person name="Gao P.J."/>
            <person name="Chen G.J."/>
            <person name="Wang L.S."/>
        </authorList>
    </citation>
    <scope>NUCLEOTIDE SEQUENCE [LARGE SCALE GENOMIC DNA]</scope>
    <source>
        <strain evidence="2 3">PG-01</strain>
    </source>
</reference>
<dbReference type="RefSeq" id="WP_045459939.1">
    <property type="nucleotide sequence ID" value="NZ_BBLT01000002.1"/>
</dbReference>
<dbReference type="AlphaFoldDB" id="A0A098LC57"/>
<accession>A0A098LC57</accession>